<organism evidence="2 3">
    <name type="scientific">Acrasis kona</name>
    <dbReference type="NCBI Taxonomy" id="1008807"/>
    <lineage>
        <taxon>Eukaryota</taxon>
        <taxon>Discoba</taxon>
        <taxon>Heterolobosea</taxon>
        <taxon>Tetramitia</taxon>
        <taxon>Eutetramitia</taxon>
        <taxon>Acrasidae</taxon>
        <taxon>Acrasis</taxon>
    </lineage>
</organism>
<evidence type="ECO:0000313" key="3">
    <source>
        <dbReference type="Proteomes" id="UP001431209"/>
    </source>
</evidence>
<dbReference type="Proteomes" id="UP001431209">
    <property type="component" value="Unassembled WGS sequence"/>
</dbReference>
<sequence>MKKVLSFIYTPEKKPSIGSEFRKTLTLQGYDLEEIRSLDNATSDEQKQAVVEQFKTTPRSSWNNPAVPATQTHTPTLSPRISPRLTEEQKVMDKFIEVDDPNNITLLQLNQLYDILKEHEDDHYTYFLDKKNGMGQIHRCVSALLSPYSGGQGEQWSETLVKIQFLLVK</sequence>
<evidence type="ECO:0000313" key="2">
    <source>
        <dbReference type="EMBL" id="KAL0478012.1"/>
    </source>
</evidence>
<comment type="caution">
    <text evidence="2">The sequence shown here is derived from an EMBL/GenBank/DDBJ whole genome shotgun (WGS) entry which is preliminary data.</text>
</comment>
<proteinExistence type="predicted"/>
<protein>
    <submittedName>
        <fullName evidence="2">ForF</fullName>
    </submittedName>
</protein>
<gene>
    <name evidence="2" type="ORF">AKO1_005354</name>
</gene>
<feature type="non-terminal residue" evidence="2">
    <location>
        <position position="169"/>
    </location>
</feature>
<keyword evidence="3" id="KW-1185">Reference proteome</keyword>
<feature type="compositionally biased region" description="Polar residues" evidence="1">
    <location>
        <begin position="55"/>
        <end position="79"/>
    </location>
</feature>
<accession>A0AAW2YPH9</accession>
<reference evidence="2 3" key="1">
    <citation type="submission" date="2024-03" db="EMBL/GenBank/DDBJ databases">
        <title>The Acrasis kona genome and developmental transcriptomes reveal deep origins of eukaryotic multicellular pathways.</title>
        <authorList>
            <person name="Sheikh S."/>
            <person name="Fu C.-J."/>
            <person name="Brown M.W."/>
            <person name="Baldauf S.L."/>
        </authorList>
    </citation>
    <scope>NUCLEOTIDE SEQUENCE [LARGE SCALE GENOMIC DNA]</scope>
    <source>
        <strain evidence="2 3">ATCC MYA-3509</strain>
    </source>
</reference>
<feature type="region of interest" description="Disordered" evidence="1">
    <location>
        <begin position="55"/>
        <end position="80"/>
    </location>
</feature>
<dbReference type="EMBL" id="JAOPGA020000288">
    <property type="protein sequence ID" value="KAL0478012.1"/>
    <property type="molecule type" value="Genomic_DNA"/>
</dbReference>
<dbReference type="AlphaFoldDB" id="A0AAW2YPH9"/>
<name>A0AAW2YPH9_9EUKA</name>
<evidence type="ECO:0000256" key="1">
    <source>
        <dbReference type="SAM" id="MobiDB-lite"/>
    </source>
</evidence>